<name>A0A8B7BUF2_PHODC</name>
<protein>
    <submittedName>
        <fullName evidence="3">Uncharacterized protein LOC103704219</fullName>
    </submittedName>
</protein>
<keyword evidence="2" id="KW-1185">Reference proteome</keyword>
<dbReference type="Pfam" id="PF01190">
    <property type="entry name" value="Pollen_Ole_e_1"/>
    <property type="match status" value="1"/>
</dbReference>
<dbReference type="Proteomes" id="UP000228380">
    <property type="component" value="Chromosome 15"/>
</dbReference>
<dbReference type="RefSeq" id="XP_008785642.2">
    <property type="nucleotide sequence ID" value="XM_008787420.2"/>
</dbReference>
<accession>A0A8B7BUF2</accession>
<dbReference type="OrthoDB" id="744797at2759"/>
<evidence type="ECO:0000313" key="3">
    <source>
        <dbReference type="RefSeq" id="XP_008785642.2"/>
    </source>
</evidence>
<keyword evidence="1" id="KW-0732">Signal</keyword>
<proteinExistence type="predicted"/>
<organism evidence="2 3">
    <name type="scientific">Phoenix dactylifera</name>
    <name type="common">Date palm</name>
    <dbReference type="NCBI Taxonomy" id="42345"/>
    <lineage>
        <taxon>Eukaryota</taxon>
        <taxon>Viridiplantae</taxon>
        <taxon>Streptophyta</taxon>
        <taxon>Embryophyta</taxon>
        <taxon>Tracheophyta</taxon>
        <taxon>Spermatophyta</taxon>
        <taxon>Magnoliopsida</taxon>
        <taxon>Liliopsida</taxon>
        <taxon>Arecaceae</taxon>
        <taxon>Coryphoideae</taxon>
        <taxon>Phoeniceae</taxon>
        <taxon>Phoenix</taxon>
    </lineage>
</organism>
<dbReference type="PANTHER" id="PTHR47273:SF6">
    <property type="entry name" value="POLLEN OLE E 1 ALLERGEN AND EXTENSIN FAMILY PROTEIN"/>
    <property type="match status" value="1"/>
</dbReference>
<reference evidence="2" key="1">
    <citation type="journal article" date="2019" name="Nat. Commun.">
        <title>Genome-wide association mapping of date palm fruit traits.</title>
        <authorList>
            <person name="Hazzouri K.M."/>
            <person name="Gros-Balthazard M."/>
            <person name="Flowers J.M."/>
            <person name="Copetti D."/>
            <person name="Lemansour A."/>
            <person name="Lebrun M."/>
            <person name="Masmoudi K."/>
            <person name="Ferrand S."/>
            <person name="Dhar M.I."/>
            <person name="Fresquez Z.A."/>
            <person name="Rosas U."/>
            <person name="Zhang J."/>
            <person name="Talag J."/>
            <person name="Lee S."/>
            <person name="Kudrna D."/>
            <person name="Powell R.F."/>
            <person name="Leitch I.J."/>
            <person name="Krueger R.R."/>
            <person name="Wing R.A."/>
            <person name="Amiri K.M.A."/>
            <person name="Purugganan M.D."/>
        </authorList>
    </citation>
    <scope>NUCLEOTIDE SEQUENCE [LARGE SCALE GENOMIC DNA]</scope>
    <source>
        <strain evidence="2">cv. Khalas</strain>
    </source>
</reference>
<feature type="signal peptide" evidence="1">
    <location>
        <begin position="1"/>
        <end position="28"/>
    </location>
</feature>
<feature type="chain" id="PRO_5034680526" evidence="1">
    <location>
        <begin position="29"/>
        <end position="189"/>
    </location>
</feature>
<evidence type="ECO:0000313" key="2">
    <source>
        <dbReference type="Proteomes" id="UP000228380"/>
    </source>
</evidence>
<reference evidence="3" key="2">
    <citation type="submission" date="2025-08" db="UniProtKB">
        <authorList>
            <consortium name="RefSeq"/>
        </authorList>
    </citation>
    <scope>IDENTIFICATION</scope>
    <source>
        <tissue evidence="3">Young leaves</tissue>
    </source>
</reference>
<sequence>MPMVHELRGTCTLVAALFLLLLGSETAGETPMQLSRAELVRLAGYGEERLSSVLVTGTVLCDACLQAASHLLSSPVADAKVAVACKTEGRRRKAYWTYGTTDDYGEFIINLPSHLHAIPLEEDCIVGLLRMPKSSYCQQISGMNRKAIKLSSVGNSIRVYTAGIVRLSYRTEPSHQCLKKRGNDMESAW</sequence>
<dbReference type="GeneID" id="103704219"/>
<dbReference type="AlphaFoldDB" id="A0A8B7BUF2"/>
<evidence type="ECO:0000256" key="1">
    <source>
        <dbReference type="SAM" id="SignalP"/>
    </source>
</evidence>
<dbReference type="KEGG" id="pda:103704219"/>
<dbReference type="PANTHER" id="PTHR47273">
    <property type="entry name" value="EXPRESSED PROTEIN"/>
    <property type="match status" value="1"/>
</dbReference>
<gene>
    <name evidence="3" type="primary">LOC103704219</name>
</gene>